<comment type="caution">
    <text evidence="10">The sequence shown here is derived from an EMBL/GenBank/DDBJ whole genome shotgun (WGS) entry which is preliminary data.</text>
</comment>
<evidence type="ECO:0000256" key="6">
    <source>
        <dbReference type="ARBA" id="ARBA00023235"/>
    </source>
</evidence>
<evidence type="ECO:0000256" key="4">
    <source>
        <dbReference type="ARBA" id="ARBA00022803"/>
    </source>
</evidence>
<keyword evidence="3" id="KW-0677">Repeat</keyword>
<dbReference type="Pfam" id="PF00254">
    <property type="entry name" value="FKBP_C"/>
    <property type="match status" value="2"/>
</dbReference>
<keyword evidence="11" id="KW-1185">Reference proteome</keyword>
<dbReference type="FunFam" id="3.10.50.40:FF:000013">
    <property type="entry name" value="Peptidylprolyl isomerase"/>
    <property type="match status" value="1"/>
</dbReference>
<proteinExistence type="predicted"/>
<evidence type="ECO:0000256" key="2">
    <source>
        <dbReference type="ARBA" id="ARBA00013194"/>
    </source>
</evidence>
<dbReference type="EC" id="5.2.1.8" evidence="2 7"/>
<keyword evidence="4 8" id="KW-0802">TPR repeat</keyword>
<dbReference type="SUPFAM" id="SSF48452">
    <property type="entry name" value="TPR-like"/>
    <property type="match status" value="1"/>
</dbReference>
<evidence type="ECO:0000256" key="5">
    <source>
        <dbReference type="ARBA" id="ARBA00023110"/>
    </source>
</evidence>
<keyword evidence="6 7" id="KW-0413">Isomerase</keyword>
<dbReference type="PROSITE" id="PS50005">
    <property type="entry name" value="TPR"/>
    <property type="match status" value="3"/>
</dbReference>
<evidence type="ECO:0000256" key="3">
    <source>
        <dbReference type="ARBA" id="ARBA00022737"/>
    </source>
</evidence>
<sequence>MAESESVTTDVIYERENWKDVTENKDGGILKKILKSGTGDESPSPGDKVKVHYVGMLEDETEFDSSRSRGEEFEFDIGRGNVIQGWDMGISTMKKGEVARFKIRPEYGYGRSGSPPKIPGDAVLIFEVELIDWHGEDLTDTEDGGIIRHIIEKARAWDSPNEGATVEIHIIGKHNNHVFEDRDVRFVMGEGVDQKLLPAVENSLKRFRRNEKSRLVIQPKYGYGETGNTDLGIPPNAELTYIVHLKSFEKAKDNWELDDNEKVEQAYIFKDKGTRYLKEQNYKQAEKFYEKIVNLLEYTTSLSEENKPKRDNLLLAAHLNLALTYIKMENYESCSAHCEKALKLDPNSEKAFYRQGIADFHLNKPEEAKKHFENALKTDQKNREARDWIVKCNQEIKKAEDITKKLYTSMMSHLGKGLEGSRFYHNDGKDVFQGVGDWHNDMAQGMMSLEQELEAFGETMPEKGSNKHDIGDQD</sequence>
<accession>A0ABD3U2Z7</accession>
<evidence type="ECO:0000313" key="10">
    <source>
        <dbReference type="EMBL" id="KAL3842598.1"/>
    </source>
</evidence>
<dbReference type="Proteomes" id="UP001634394">
    <property type="component" value="Unassembled WGS sequence"/>
</dbReference>
<dbReference type="FunFam" id="3.10.50.40:FF:000006">
    <property type="entry name" value="Peptidyl-prolyl cis-trans isomerase"/>
    <property type="match status" value="1"/>
</dbReference>
<comment type="catalytic activity">
    <reaction evidence="1 7">
        <text>[protein]-peptidylproline (omega=180) = [protein]-peptidylproline (omega=0)</text>
        <dbReference type="Rhea" id="RHEA:16237"/>
        <dbReference type="Rhea" id="RHEA-COMP:10747"/>
        <dbReference type="Rhea" id="RHEA-COMP:10748"/>
        <dbReference type="ChEBI" id="CHEBI:83833"/>
        <dbReference type="ChEBI" id="CHEBI:83834"/>
        <dbReference type="EC" id="5.2.1.8"/>
    </reaction>
</comment>
<reference evidence="10 11" key="1">
    <citation type="submission" date="2024-11" db="EMBL/GenBank/DDBJ databases">
        <title>Chromosome-level genome assembly of the freshwater bivalve Anodonta woodiana.</title>
        <authorList>
            <person name="Chen X."/>
        </authorList>
    </citation>
    <scope>NUCLEOTIDE SEQUENCE [LARGE SCALE GENOMIC DNA]</scope>
    <source>
        <strain evidence="10">MN2024</strain>
        <tissue evidence="10">Gills</tissue>
    </source>
</reference>
<dbReference type="PANTHER" id="PTHR46512:SF9">
    <property type="entry name" value="PEPTIDYLPROLYL ISOMERASE"/>
    <property type="match status" value="1"/>
</dbReference>
<evidence type="ECO:0000256" key="7">
    <source>
        <dbReference type="PROSITE-ProRule" id="PRU00277"/>
    </source>
</evidence>
<dbReference type="Pfam" id="PF00515">
    <property type="entry name" value="TPR_1"/>
    <property type="match status" value="1"/>
</dbReference>
<dbReference type="Gene3D" id="3.10.50.40">
    <property type="match status" value="2"/>
</dbReference>
<dbReference type="InterPro" id="IPR019734">
    <property type="entry name" value="TPR_rpt"/>
</dbReference>
<dbReference type="InterPro" id="IPR001179">
    <property type="entry name" value="PPIase_FKBP_dom"/>
</dbReference>
<dbReference type="SUPFAM" id="SSF54534">
    <property type="entry name" value="FKBP-like"/>
    <property type="match status" value="2"/>
</dbReference>
<evidence type="ECO:0000313" key="11">
    <source>
        <dbReference type="Proteomes" id="UP001634394"/>
    </source>
</evidence>
<dbReference type="GO" id="GO:0003755">
    <property type="term" value="F:peptidyl-prolyl cis-trans isomerase activity"/>
    <property type="evidence" value="ECO:0007669"/>
    <property type="project" value="UniProtKB-KW"/>
</dbReference>
<evidence type="ECO:0000259" key="9">
    <source>
        <dbReference type="PROSITE" id="PS50059"/>
    </source>
</evidence>
<dbReference type="InterPro" id="IPR050754">
    <property type="entry name" value="FKBP4/5/8-like"/>
</dbReference>
<dbReference type="EMBL" id="JBJQND010000017">
    <property type="protein sequence ID" value="KAL3842598.1"/>
    <property type="molecule type" value="Genomic_DNA"/>
</dbReference>
<name>A0ABD3U2Z7_SINWO</name>
<feature type="domain" description="PPIase FKBP-type" evidence="9">
    <location>
        <begin position="163"/>
        <end position="249"/>
    </location>
</feature>
<keyword evidence="5 7" id="KW-0697">Rotamase</keyword>
<evidence type="ECO:0000256" key="8">
    <source>
        <dbReference type="PROSITE-ProRule" id="PRU00339"/>
    </source>
</evidence>
<dbReference type="InterPro" id="IPR011990">
    <property type="entry name" value="TPR-like_helical_dom_sf"/>
</dbReference>
<organism evidence="10 11">
    <name type="scientific">Sinanodonta woodiana</name>
    <name type="common">Chinese pond mussel</name>
    <name type="synonym">Anodonta woodiana</name>
    <dbReference type="NCBI Taxonomy" id="1069815"/>
    <lineage>
        <taxon>Eukaryota</taxon>
        <taxon>Metazoa</taxon>
        <taxon>Spiralia</taxon>
        <taxon>Lophotrochozoa</taxon>
        <taxon>Mollusca</taxon>
        <taxon>Bivalvia</taxon>
        <taxon>Autobranchia</taxon>
        <taxon>Heteroconchia</taxon>
        <taxon>Palaeoheterodonta</taxon>
        <taxon>Unionida</taxon>
        <taxon>Unionoidea</taxon>
        <taxon>Unionidae</taxon>
        <taxon>Unioninae</taxon>
        <taxon>Sinanodonta</taxon>
    </lineage>
</organism>
<feature type="domain" description="PPIase FKBP-type" evidence="9">
    <location>
        <begin position="46"/>
        <end position="134"/>
    </location>
</feature>
<evidence type="ECO:0000256" key="1">
    <source>
        <dbReference type="ARBA" id="ARBA00000971"/>
    </source>
</evidence>
<dbReference type="FunFam" id="1.25.40.10:FF:000008">
    <property type="entry name" value="Peptidylprolyl isomerase"/>
    <property type="match status" value="1"/>
</dbReference>
<feature type="repeat" description="TPR" evidence="8">
    <location>
        <begin position="266"/>
        <end position="299"/>
    </location>
</feature>
<dbReference type="AlphaFoldDB" id="A0ABD3U2Z7"/>
<dbReference type="InterPro" id="IPR046357">
    <property type="entry name" value="PPIase_dom_sf"/>
</dbReference>
<protein>
    <recommendedName>
        <fullName evidence="2 7">peptidylprolyl isomerase</fullName>
        <ecNumber evidence="2 7">5.2.1.8</ecNumber>
    </recommendedName>
</protein>
<gene>
    <name evidence="10" type="ORF">ACJMK2_020592</name>
</gene>
<dbReference type="Gene3D" id="1.25.40.10">
    <property type="entry name" value="Tetratricopeptide repeat domain"/>
    <property type="match status" value="1"/>
</dbReference>
<feature type="repeat" description="TPR" evidence="8">
    <location>
        <begin position="349"/>
        <end position="382"/>
    </location>
</feature>
<dbReference type="PANTHER" id="PTHR46512">
    <property type="entry name" value="PEPTIDYLPROLYL ISOMERASE"/>
    <property type="match status" value="1"/>
</dbReference>
<dbReference type="PROSITE" id="PS50059">
    <property type="entry name" value="FKBP_PPIASE"/>
    <property type="match status" value="2"/>
</dbReference>
<feature type="repeat" description="TPR" evidence="8">
    <location>
        <begin position="315"/>
        <end position="348"/>
    </location>
</feature>
<dbReference type="SMART" id="SM00028">
    <property type="entry name" value="TPR"/>
    <property type="match status" value="3"/>
</dbReference>